<evidence type="ECO:0000256" key="11">
    <source>
        <dbReference type="ARBA" id="ARBA00023077"/>
    </source>
</evidence>
<comment type="similarity">
    <text evidence="2 15 16">Belongs to the TonB-dependent receptor family.</text>
</comment>
<dbReference type="CDD" id="cd01347">
    <property type="entry name" value="ligand_gated_channel"/>
    <property type="match status" value="1"/>
</dbReference>
<dbReference type="Proteomes" id="UP000460650">
    <property type="component" value="Unassembled WGS sequence"/>
</dbReference>
<keyword evidence="6" id="KW-0410">Iron transport</keyword>
<evidence type="ECO:0000256" key="15">
    <source>
        <dbReference type="PROSITE-ProRule" id="PRU01360"/>
    </source>
</evidence>
<dbReference type="GO" id="GO:0038023">
    <property type="term" value="F:signaling receptor activity"/>
    <property type="evidence" value="ECO:0007669"/>
    <property type="project" value="InterPro"/>
</dbReference>
<evidence type="ECO:0000256" key="14">
    <source>
        <dbReference type="ARBA" id="ARBA00023237"/>
    </source>
</evidence>
<dbReference type="GO" id="GO:0015344">
    <property type="term" value="F:siderophore uptake transmembrane transporter activity"/>
    <property type="evidence" value="ECO:0007669"/>
    <property type="project" value="TreeGrafter"/>
</dbReference>
<keyword evidence="11 16" id="KW-0798">TonB box</keyword>
<dbReference type="InterPro" id="IPR010105">
    <property type="entry name" value="TonB_sidphr_rcpt"/>
</dbReference>
<dbReference type="Pfam" id="PF00593">
    <property type="entry name" value="TonB_dep_Rec_b-barrel"/>
    <property type="match status" value="1"/>
</dbReference>
<keyword evidence="13 19" id="KW-0675">Receptor</keyword>
<evidence type="ECO:0000256" key="13">
    <source>
        <dbReference type="ARBA" id="ARBA00023170"/>
    </source>
</evidence>
<dbReference type="PROSITE" id="PS52016">
    <property type="entry name" value="TONB_DEPENDENT_REC_3"/>
    <property type="match status" value="1"/>
</dbReference>
<evidence type="ECO:0000259" key="18">
    <source>
        <dbReference type="Pfam" id="PF07715"/>
    </source>
</evidence>
<comment type="subcellular location">
    <subcellularLocation>
        <location evidence="1 15">Cell outer membrane</location>
        <topology evidence="1 15">Multi-pass membrane protein</topology>
    </subcellularLocation>
</comment>
<dbReference type="GO" id="GO:0015891">
    <property type="term" value="P:siderophore transport"/>
    <property type="evidence" value="ECO:0007669"/>
    <property type="project" value="InterPro"/>
</dbReference>
<keyword evidence="4 15" id="KW-0813">Transport</keyword>
<evidence type="ECO:0000259" key="17">
    <source>
        <dbReference type="Pfam" id="PF00593"/>
    </source>
</evidence>
<dbReference type="SUPFAM" id="SSF56935">
    <property type="entry name" value="Porins"/>
    <property type="match status" value="1"/>
</dbReference>
<evidence type="ECO:0000256" key="1">
    <source>
        <dbReference type="ARBA" id="ARBA00004571"/>
    </source>
</evidence>
<evidence type="ECO:0000256" key="8">
    <source>
        <dbReference type="ARBA" id="ARBA00022729"/>
    </source>
</evidence>
<dbReference type="InterPro" id="IPR000531">
    <property type="entry name" value="Beta-barrel_TonB"/>
</dbReference>
<sequence length="760" mass="84198">MQQRDGAFVEYVTVRQWGVRKRSTGLCVKLASLLVVSTAIGAGASGLAFSQEQSANPATNPTVLSTITINADSDSPTGPDNSIVAKRTRTASKTNTSLLETPQAVSIVTRQQMNDQGADTVPQALRYTPGVLSEANGYDIRYDWIHIRGYNTYGTIWMDNLALPGDPSSYATPSVNPYALERIEVIKGPASVLYGRTMPGGLVNYVSKRPQATPHNEVVLGTSAFGGIQTSVDSTGPVTKDGDWQYRFVGQWRNMHTQIDQERDRALMFAPSLTWSPSTDTSLTVSGYYQRDRAIFNPRFYPAVGTLLPNRHGQIPRDLYLGDPEANEFNRDFYTLGYEFSHDFNETWSVRQNLRYSRSSQDMFLVLVNPAFAYQPDGHTLNRASGASDDTLTSFNVDTQAEARFDTGGFDHTLLFGLEYLRATSDRNFGNATAGVPPIDYLNPVYGGVPIPYPAYTSSALQKQHQVGVYMQDQIRYDRWVGTLGLRYDRSEISTFNRRAIPDKAFVENSEGQVSGRAGLTYLFDNGFAPYVSYSTTFTPLLGVDAFDEPYKAQRAGQLEVGVKYEPLGTNAMIAVSLFNLDIKNALTPYLTTGIQTGYVQSGRQRVRGIEVEGKFELTREIELLGSYAYSDSEVLESNLAVERGREILRLPEHQASIWVKYSPMWAPGLSVSAGVRGWSSYQTDSKYLDKLRIPGQTLVDLGAEFDFGQVKKDLDGMTLRVNATNLFDRKYVSHCLNDTGGSCNYGAGRAINASLKYSW</sequence>
<accession>A0A7V7VW01</accession>
<dbReference type="RefSeq" id="WP_151644866.1">
    <property type="nucleotide sequence ID" value="NZ_WBVY01000002.1"/>
</dbReference>
<gene>
    <name evidence="19" type="ORF">F9K94_08355</name>
</gene>
<evidence type="ECO:0000256" key="4">
    <source>
        <dbReference type="ARBA" id="ARBA00022448"/>
    </source>
</evidence>
<keyword evidence="7 15" id="KW-0812">Transmembrane</keyword>
<evidence type="ECO:0000313" key="20">
    <source>
        <dbReference type="Proteomes" id="UP000460650"/>
    </source>
</evidence>
<dbReference type="Gene3D" id="2.40.170.20">
    <property type="entry name" value="TonB-dependent receptor, beta-barrel domain"/>
    <property type="match status" value="1"/>
</dbReference>
<evidence type="ECO:0000256" key="5">
    <source>
        <dbReference type="ARBA" id="ARBA00022452"/>
    </source>
</evidence>
<feature type="domain" description="TonB-dependent receptor-like beta-barrel" evidence="17">
    <location>
        <begin position="275"/>
        <end position="727"/>
    </location>
</feature>
<dbReference type="GO" id="GO:0009279">
    <property type="term" value="C:cell outer membrane"/>
    <property type="evidence" value="ECO:0007669"/>
    <property type="project" value="UniProtKB-SubCell"/>
</dbReference>
<evidence type="ECO:0000256" key="3">
    <source>
        <dbReference type="ARBA" id="ARBA00021261"/>
    </source>
</evidence>
<dbReference type="InterPro" id="IPR036942">
    <property type="entry name" value="Beta-barrel_TonB_sf"/>
</dbReference>
<evidence type="ECO:0000256" key="12">
    <source>
        <dbReference type="ARBA" id="ARBA00023136"/>
    </source>
</evidence>
<evidence type="ECO:0000256" key="6">
    <source>
        <dbReference type="ARBA" id="ARBA00022496"/>
    </source>
</evidence>
<comment type="caution">
    <text evidence="19">The sequence shown here is derived from an EMBL/GenBank/DDBJ whole genome shotgun (WGS) entry which is preliminary data.</text>
</comment>
<evidence type="ECO:0000256" key="10">
    <source>
        <dbReference type="ARBA" id="ARBA00023065"/>
    </source>
</evidence>
<dbReference type="PANTHER" id="PTHR32552">
    <property type="entry name" value="FERRICHROME IRON RECEPTOR-RELATED"/>
    <property type="match status" value="1"/>
</dbReference>
<evidence type="ECO:0000256" key="7">
    <source>
        <dbReference type="ARBA" id="ARBA00022692"/>
    </source>
</evidence>
<dbReference type="AlphaFoldDB" id="A0A7V7VW01"/>
<organism evidence="19 20">
    <name type="scientific">Brucella tritici</name>
    <dbReference type="NCBI Taxonomy" id="94626"/>
    <lineage>
        <taxon>Bacteria</taxon>
        <taxon>Pseudomonadati</taxon>
        <taxon>Pseudomonadota</taxon>
        <taxon>Alphaproteobacteria</taxon>
        <taxon>Hyphomicrobiales</taxon>
        <taxon>Brucellaceae</taxon>
        <taxon>Brucella/Ochrobactrum group</taxon>
        <taxon>Brucella</taxon>
    </lineage>
</organism>
<dbReference type="Pfam" id="PF07715">
    <property type="entry name" value="Plug"/>
    <property type="match status" value="1"/>
</dbReference>
<feature type="domain" description="TonB-dependent receptor plug" evidence="18">
    <location>
        <begin position="98"/>
        <end position="201"/>
    </location>
</feature>
<dbReference type="InterPro" id="IPR037066">
    <property type="entry name" value="Plug_dom_sf"/>
</dbReference>
<name>A0A7V7VW01_9HYPH</name>
<dbReference type="PANTHER" id="PTHR32552:SF68">
    <property type="entry name" value="FERRICHROME OUTER MEMBRANE TRANSPORTER_PHAGE RECEPTOR"/>
    <property type="match status" value="1"/>
</dbReference>
<keyword evidence="8" id="KW-0732">Signal</keyword>
<dbReference type="Gene3D" id="2.170.130.10">
    <property type="entry name" value="TonB-dependent receptor, plug domain"/>
    <property type="match status" value="1"/>
</dbReference>
<proteinExistence type="inferred from homology"/>
<dbReference type="InterPro" id="IPR012910">
    <property type="entry name" value="Plug_dom"/>
</dbReference>
<dbReference type="NCBIfam" id="TIGR01783">
    <property type="entry name" value="TonB-siderophor"/>
    <property type="match status" value="1"/>
</dbReference>
<protein>
    <recommendedName>
        <fullName evidence="3">Heme transporter BhuA</fullName>
    </recommendedName>
</protein>
<evidence type="ECO:0000256" key="2">
    <source>
        <dbReference type="ARBA" id="ARBA00009810"/>
    </source>
</evidence>
<keyword evidence="14 15" id="KW-0998">Cell outer membrane</keyword>
<keyword evidence="5 15" id="KW-1134">Transmembrane beta strand</keyword>
<dbReference type="EMBL" id="WBVY01000002">
    <property type="protein sequence ID" value="KAB2658192.1"/>
    <property type="molecule type" value="Genomic_DNA"/>
</dbReference>
<evidence type="ECO:0000313" key="19">
    <source>
        <dbReference type="EMBL" id="KAB2658192.1"/>
    </source>
</evidence>
<dbReference type="FunFam" id="2.170.130.10:FF:000001">
    <property type="entry name" value="Catecholate siderophore TonB-dependent receptor"/>
    <property type="match status" value="1"/>
</dbReference>
<keyword evidence="9" id="KW-0408">Iron</keyword>
<evidence type="ECO:0000256" key="16">
    <source>
        <dbReference type="RuleBase" id="RU003357"/>
    </source>
</evidence>
<reference evidence="19 20" key="1">
    <citation type="submission" date="2019-09" db="EMBL/GenBank/DDBJ databases">
        <title>Taxonomic organization of the family Brucellaceae based on a phylogenomic approach.</title>
        <authorList>
            <person name="Leclercq S."/>
            <person name="Cloeckaert A."/>
            <person name="Zygmunt M.S."/>
        </authorList>
    </citation>
    <scope>NUCLEOTIDE SEQUENCE [LARGE SCALE GENOMIC DNA]</scope>
    <source>
        <strain evidence="19 20">TA93</strain>
    </source>
</reference>
<evidence type="ECO:0000256" key="9">
    <source>
        <dbReference type="ARBA" id="ARBA00023004"/>
    </source>
</evidence>
<keyword evidence="12 15" id="KW-0472">Membrane</keyword>
<dbReference type="InterPro" id="IPR039426">
    <property type="entry name" value="TonB-dep_rcpt-like"/>
</dbReference>
<keyword evidence="10" id="KW-0406">Ion transport</keyword>